<organism evidence="3 4">
    <name type="scientific">Tilletia caries</name>
    <name type="common">wheat bunt fungus</name>
    <dbReference type="NCBI Taxonomy" id="13290"/>
    <lineage>
        <taxon>Eukaryota</taxon>
        <taxon>Fungi</taxon>
        <taxon>Dikarya</taxon>
        <taxon>Basidiomycota</taxon>
        <taxon>Ustilaginomycotina</taxon>
        <taxon>Exobasidiomycetes</taxon>
        <taxon>Tilletiales</taxon>
        <taxon>Tilletiaceae</taxon>
        <taxon>Tilletia</taxon>
    </lineage>
</organism>
<sequence length="189" mass="20335">MSRCQYPYRSFADLYQLEFAPPQQQQQRQQQAQRQPQHQAGLRRDSASSSSSSCRDSGLVRWGTSSTASSSSTSASAPSPSILLSPSPPAAPQDAHNAEERKESTWRCRKFLSGGGRRASSSSRTSTSTANSGSGSVHFVDQKQPRALRSRAVADNQNGDAADVVRSEMGLLAFADEGLSLCRVAARGR</sequence>
<dbReference type="Proteomes" id="UP000077671">
    <property type="component" value="Unassembled WGS sequence"/>
</dbReference>
<dbReference type="Proteomes" id="UP000836402">
    <property type="component" value="Unassembled WGS sequence"/>
</dbReference>
<reference evidence="3" key="1">
    <citation type="submission" date="2016-04" db="EMBL/GenBank/DDBJ databases">
        <authorList>
            <person name="Nguyen H.D."/>
            <person name="Kesanakurti P."/>
            <person name="Cullis J."/>
            <person name="Levesque C.A."/>
            <person name="Hambleton S."/>
        </authorList>
    </citation>
    <scope>NUCLEOTIDE SEQUENCE</scope>
    <source>
        <strain evidence="3">DAOMC 238032</strain>
    </source>
</reference>
<gene>
    <name evidence="3" type="ORF">A4X03_0g4924</name>
    <name evidence="2" type="ORF">JKIAZH3_G4241</name>
</gene>
<dbReference type="EMBL" id="CAJHJG010000842">
    <property type="protein sequence ID" value="CAD6906503.1"/>
    <property type="molecule type" value="Genomic_DNA"/>
</dbReference>
<feature type="region of interest" description="Disordered" evidence="1">
    <location>
        <begin position="16"/>
        <end position="156"/>
    </location>
</feature>
<dbReference type="AlphaFoldDB" id="A0A177V9B0"/>
<feature type="compositionally biased region" description="Basic and acidic residues" evidence="1">
    <location>
        <begin position="96"/>
        <end position="106"/>
    </location>
</feature>
<evidence type="ECO:0000313" key="2">
    <source>
        <dbReference type="EMBL" id="CAD6906503.1"/>
    </source>
</evidence>
<dbReference type="EMBL" id="LWDD02000717">
    <property type="protein sequence ID" value="KAE8256925.1"/>
    <property type="molecule type" value="Genomic_DNA"/>
</dbReference>
<evidence type="ECO:0000313" key="5">
    <source>
        <dbReference type="Proteomes" id="UP000836402"/>
    </source>
</evidence>
<feature type="compositionally biased region" description="Low complexity" evidence="1">
    <location>
        <begin position="47"/>
        <end position="57"/>
    </location>
</feature>
<reference evidence="3" key="2">
    <citation type="journal article" date="2019" name="IMA Fungus">
        <title>Genome sequencing and comparison of five Tilletia species to identify candidate genes for the detection of regulated species infecting wheat.</title>
        <authorList>
            <person name="Nguyen H.D.T."/>
            <person name="Sultana T."/>
            <person name="Kesanakurti P."/>
            <person name="Hambleton S."/>
        </authorList>
    </citation>
    <scope>NUCLEOTIDE SEQUENCE</scope>
    <source>
        <strain evidence="3">DAOMC 238032</strain>
    </source>
</reference>
<feature type="compositionally biased region" description="Low complexity" evidence="1">
    <location>
        <begin position="118"/>
        <end position="136"/>
    </location>
</feature>
<name>A0A177V9B0_9BASI</name>
<keyword evidence="5" id="KW-1185">Reference proteome</keyword>
<evidence type="ECO:0000313" key="3">
    <source>
        <dbReference type="EMBL" id="KAE8256925.1"/>
    </source>
</evidence>
<evidence type="ECO:0000256" key="1">
    <source>
        <dbReference type="SAM" id="MobiDB-lite"/>
    </source>
</evidence>
<reference evidence="2" key="3">
    <citation type="submission" date="2020-10" db="EMBL/GenBank/DDBJ databases">
        <authorList>
            <person name="Sedaghatjoo S."/>
        </authorList>
    </citation>
    <scope>NUCLEOTIDE SEQUENCE</scope>
    <source>
        <strain evidence="2">AZH3</strain>
    </source>
</reference>
<feature type="compositionally biased region" description="Low complexity" evidence="1">
    <location>
        <begin position="20"/>
        <end position="40"/>
    </location>
</feature>
<accession>A0A177V9B0</accession>
<proteinExistence type="predicted"/>
<comment type="caution">
    <text evidence="3">The sequence shown here is derived from an EMBL/GenBank/DDBJ whole genome shotgun (WGS) entry which is preliminary data.</text>
</comment>
<evidence type="ECO:0000313" key="4">
    <source>
        <dbReference type="Proteomes" id="UP000077671"/>
    </source>
</evidence>
<feature type="compositionally biased region" description="Low complexity" evidence="1">
    <location>
        <begin position="64"/>
        <end position="85"/>
    </location>
</feature>
<protein>
    <submittedName>
        <fullName evidence="3">Uncharacterized protein</fullName>
    </submittedName>
</protein>